<evidence type="ECO:0000313" key="2">
    <source>
        <dbReference type="Proteomes" id="UP000494261"/>
    </source>
</evidence>
<protein>
    <submittedName>
        <fullName evidence="1">Uncharacterized protein</fullName>
    </submittedName>
</protein>
<name>A0A6P2QES1_9BURK</name>
<dbReference type="AlphaFoldDB" id="A0A6P2QES1"/>
<proteinExistence type="predicted"/>
<accession>A0A6P2QES1</accession>
<reference evidence="1 2" key="1">
    <citation type="submission" date="2019-09" db="EMBL/GenBank/DDBJ databases">
        <authorList>
            <person name="Depoorter E."/>
        </authorList>
    </citation>
    <scope>NUCLEOTIDE SEQUENCE [LARGE SCALE GENOMIC DNA]</scope>
    <source>
        <strain evidence="1">LMG 13014</strain>
    </source>
</reference>
<dbReference type="EMBL" id="CABVQC010000046">
    <property type="protein sequence ID" value="VWC18411.1"/>
    <property type="molecule type" value="Genomic_DNA"/>
</dbReference>
<sequence length="73" mass="8128">MLGAARRSGAQAPVFRNNIVWNVLRQSLTAVTHLITNSCCLDISQNIYETRNLIMQVIYAGLTAFKFDPTQGD</sequence>
<gene>
    <name evidence="1" type="ORF">BLA13014_05585</name>
</gene>
<organism evidence="1 2">
    <name type="scientific">Burkholderia aenigmatica</name>
    <dbReference type="NCBI Taxonomy" id="2015348"/>
    <lineage>
        <taxon>Bacteria</taxon>
        <taxon>Pseudomonadati</taxon>
        <taxon>Pseudomonadota</taxon>
        <taxon>Betaproteobacteria</taxon>
        <taxon>Burkholderiales</taxon>
        <taxon>Burkholderiaceae</taxon>
        <taxon>Burkholderia</taxon>
        <taxon>Burkholderia cepacia complex</taxon>
    </lineage>
</organism>
<evidence type="ECO:0000313" key="1">
    <source>
        <dbReference type="EMBL" id="VWC18411.1"/>
    </source>
</evidence>
<dbReference type="Proteomes" id="UP000494261">
    <property type="component" value="Unassembled WGS sequence"/>
</dbReference>